<dbReference type="GO" id="GO:0015940">
    <property type="term" value="P:pantothenate biosynthetic process"/>
    <property type="evidence" value="ECO:0007669"/>
    <property type="project" value="UniProtKB-UniRule"/>
</dbReference>
<dbReference type="GO" id="GO:0005737">
    <property type="term" value="C:cytoplasm"/>
    <property type="evidence" value="ECO:0007669"/>
    <property type="project" value="UniProtKB-SubCell"/>
</dbReference>
<dbReference type="PANTHER" id="PTHR20881">
    <property type="entry name" value="3-METHYL-2-OXOBUTANOATE HYDROXYMETHYLTRANSFERASE"/>
    <property type="match status" value="1"/>
</dbReference>
<protein>
    <recommendedName>
        <fullName evidence="7">3-methyl-2-oxobutanoate hydroxymethyltransferase</fullName>
        <ecNumber evidence="7">2.1.2.11</ecNumber>
    </recommendedName>
    <alternativeName>
        <fullName evidence="7">Ketopantoate hydroxymethyltransferase</fullName>
        <shortName evidence="7">KPHMT</shortName>
    </alternativeName>
</protein>
<dbReference type="Pfam" id="PF02548">
    <property type="entry name" value="Pantoate_transf"/>
    <property type="match status" value="1"/>
</dbReference>
<evidence type="ECO:0000256" key="4">
    <source>
        <dbReference type="ARBA" id="ARBA00022655"/>
    </source>
</evidence>
<dbReference type="UniPathway" id="UPA00028">
    <property type="reaction ID" value="UER00003"/>
</dbReference>
<dbReference type="GO" id="GO:0003864">
    <property type="term" value="F:3-methyl-2-oxobutanoate hydroxymethyltransferase activity"/>
    <property type="evidence" value="ECO:0007669"/>
    <property type="project" value="UniProtKB-UniRule"/>
</dbReference>
<evidence type="ECO:0000256" key="3">
    <source>
        <dbReference type="ARBA" id="ARBA00011424"/>
    </source>
</evidence>
<feature type="binding site" evidence="7 9">
    <location>
        <position position="120"/>
    </location>
    <ligand>
        <name>3-methyl-2-oxobutanoate</name>
        <dbReference type="ChEBI" id="CHEBI:11851"/>
    </ligand>
</feature>
<dbReference type="SUPFAM" id="SSF51621">
    <property type="entry name" value="Phosphoenolpyruvate/pyruvate domain"/>
    <property type="match status" value="1"/>
</dbReference>
<keyword evidence="7 10" id="KW-0460">Magnesium</keyword>
<keyword evidence="7 10" id="KW-0479">Metal-binding</keyword>
<dbReference type="HAMAP" id="MF_00156">
    <property type="entry name" value="PanB"/>
    <property type="match status" value="1"/>
</dbReference>
<dbReference type="GO" id="GO:0008168">
    <property type="term" value="F:methyltransferase activity"/>
    <property type="evidence" value="ECO:0007669"/>
    <property type="project" value="UniProtKB-KW"/>
</dbReference>
<dbReference type="NCBIfam" id="NF001452">
    <property type="entry name" value="PRK00311.1"/>
    <property type="match status" value="1"/>
</dbReference>
<evidence type="ECO:0000256" key="5">
    <source>
        <dbReference type="ARBA" id="ARBA00022679"/>
    </source>
</evidence>
<dbReference type="PIRSF" id="PIRSF000388">
    <property type="entry name" value="Pantoate_hydroxy_MeTrfase"/>
    <property type="match status" value="1"/>
</dbReference>
<feature type="active site" description="Proton acceptor" evidence="7 8">
    <location>
        <position position="189"/>
    </location>
</feature>
<evidence type="ECO:0000313" key="12">
    <source>
        <dbReference type="Proteomes" id="UP000250918"/>
    </source>
</evidence>
<comment type="cofactor">
    <cofactor evidence="7 10">
        <name>Mg(2+)</name>
        <dbReference type="ChEBI" id="CHEBI:18420"/>
    </cofactor>
    <text evidence="7 10">Binds 1 Mg(2+) ion per subunit.</text>
</comment>
<comment type="function">
    <text evidence="6 7">Catalyzes the reversible reaction in which hydroxymethyl group from 5,10-methylenetetrahydrofolate is transferred onto alpha-ketoisovalerate to form ketopantoate.</text>
</comment>
<dbReference type="GO" id="GO:0032259">
    <property type="term" value="P:methylation"/>
    <property type="evidence" value="ECO:0007669"/>
    <property type="project" value="UniProtKB-KW"/>
</dbReference>
<evidence type="ECO:0000256" key="7">
    <source>
        <dbReference type="HAMAP-Rule" id="MF_00156"/>
    </source>
</evidence>
<accession>A0A855WWS2</accession>
<dbReference type="FunFam" id="3.20.20.60:FF:000003">
    <property type="entry name" value="3-methyl-2-oxobutanoate hydroxymethyltransferase"/>
    <property type="match status" value="1"/>
</dbReference>
<comment type="pathway">
    <text evidence="1 7">Cofactor biosynthesis; (R)-pantothenate biosynthesis; (R)-pantoate from 3-methyl-2-oxobutanoate: step 1/2.</text>
</comment>
<dbReference type="Gene3D" id="3.20.20.60">
    <property type="entry name" value="Phosphoenolpyruvate-binding domains"/>
    <property type="match status" value="1"/>
</dbReference>
<dbReference type="InterPro" id="IPR003700">
    <property type="entry name" value="Pantoate_hydroxy_MeTrfase"/>
</dbReference>
<sequence>MSTIRTRKKTTVQTIVAKKANGEKITCLTAYDYFIGRLLDQAGIDIVLVGDSAANVVHGFKTTIPITLDVMIAHTAAVSRGVERALLVTDMPFLSFQPSIETAIISCGRCMKEGFAEAVKIEGGIEMVPTVKRLIECGIPVMGHIGLTPQSIHRFGGPKVQAREERSRNYLKESALALEEAGCFSCVLELMEANTAAEITSSLTTMATIGIGAGRECDGQVLVTNDLLGLREPEFTPKFLKQYADLPPIISEAVSKYINEVKSGTYPGPEHSY</sequence>
<dbReference type="NCBIfam" id="TIGR00222">
    <property type="entry name" value="panB"/>
    <property type="match status" value="1"/>
</dbReference>
<evidence type="ECO:0000256" key="9">
    <source>
        <dbReference type="PIRSR" id="PIRSR000388-2"/>
    </source>
</evidence>
<organism evidence="11 12">
    <name type="scientific">candidate division GN15 bacterium</name>
    <dbReference type="NCBI Taxonomy" id="2072418"/>
    <lineage>
        <taxon>Bacteria</taxon>
        <taxon>candidate division GN15</taxon>
    </lineage>
</organism>
<dbReference type="EC" id="2.1.2.11" evidence="7"/>
<evidence type="ECO:0000256" key="1">
    <source>
        <dbReference type="ARBA" id="ARBA00005033"/>
    </source>
</evidence>
<dbReference type="InterPro" id="IPR040442">
    <property type="entry name" value="Pyrv_kinase-like_dom_sf"/>
</dbReference>
<dbReference type="CDD" id="cd06557">
    <property type="entry name" value="KPHMT-like"/>
    <property type="match status" value="1"/>
</dbReference>
<keyword evidence="5 7" id="KW-0808">Transferase</keyword>
<evidence type="ECO:0000256" key="10">
    <source>
        <dbReference type="PIRSR" id="PIRSR000388-3"/>
    </source>
</evidence>
<dbReference type="AlphaFoldDB" id="A0A855WWS2"/>
<keyword evidence="11" id="KW-0489">Methyltransferase</keyword>
<dbReference type="Proteomes" id="UP000250918">
    <property type="component" value="Unassembled WGS sequence"/>
</dbReference>
<comment type="catalytic activity">
    <reaction evidence="7">
        <text>(6R)-5,10-methylene-5,6,7,8-tetrahydrofolate + 3-methyl-2-oxobutanoate + H2O = 2-dehydropantoate + (6S)-5,6,7,8-tetrahydrofolate</text>
        <dbReference type="Rhea" id="RHEA:11824"/>
        <dbReference type="ChEBI" id="CHEBI:11561"/>
        <dbReference type="ChEBI" id="CHEBI:11851"/>
        <dbReference type="ChEBI" id="CHEBI:15377"/>
        <dbReference type="ChEBI" id="CHEBI:15636"/>
        <dbReference type="ChEBI" id="CHEBI:57453"/>
        <dbReference type="EC" id="2.1.2.11"/>
    </reaction>
</comment>
<feature type="binding site" evidence="7 10">
    <location>
        <position position="51"/>
    </location>
    <ligand>
        <name>Mg(2+)</name>
        <dbReference type="ChEBI" id="CHEBI:18420"/>
    </ligand>
</feature>
<evidence type="ECO:0000256" key="8">
    <source>
        <dbReference type="PIRSR" id="PIRSR000388-1"/>
    </source>
</evidence>
<evidence type="ECO:0000256" key="6">
    <source>
        <dbReference type="ARBA" id="ARBA00056497"/>
    </source>
</evidence>
<dbReference type="PANTHER" id="PTHR20881:SF0">
    <property type="entry name" value="3-METHYL-2-OXOBUTANOATE HYDROXYMETHYLTRANSFERASE"/>
    <property type="match status" value="1"/>
</dbReference>
<feature type="binding site" evidence="7 9">
    <location>
        <position position="90"/>
    </location>
    <ligand>
        <name>3-methyl-2-oxobutanoate</name>
        <dbReference type="ChEBI" id="CHEBI:11851"/>
    </ligand>
</feature>
<dbReference type="EMBL" id="PQAP01000196">
    <property type="protein sequence ID" value="PWB68564.1"/>
    <property type="molecule type" value="Genomic_DNA"/>
</dbReference>
<keyword evidence="4 7" id="KW-0566">Pantothenate biosynthesis</keyword>
<evidence type="ECO:0000256" key="2">
    <source>
        <dbReference type="ARBA" id="ARBA00008676"/>
    </source>
</evidence>
<comment type="subcellular location">
    <subcellularLocation>
        <location evidence="7">Cytoplasm</location>
    </subcellularLocation>
</comment>
<proteinExistence type="inferred from homology"/>
<comment type="similarity">
    <text evidence="2 7">Belongs to the PanB family.</text>
</comment>
<dbReference type="GO" id="GO:0000287">
    <property type="term" value="F:magnesium ion binding"/>
    <property type="evidence" value="ECO:0007669"/>
    <property type="project" value="TreeGrafter"/>
</dbReference>
<name>A0A855WWS2_9BACT</name>
<evidence type="ECO:0000313" key="11">
    <source>
        <dbReference type="EMBL" id="PWB68564.1"/>
    </source>
</evidence>
<feature type="binding site" evidence="7 10">
    <location>
        <position position="90"/>
    </location>
    <ligand>
        <name>Mg(2+)</name>
        <dbReference type="ChEBI" id="CHEBI:18420"/>
    </ligand>
</feature>
<dbReference type="InterPro" id="IPR015813">
    <property type="entry name" value="Pyrv/PenolPyrv_kinase-like_dom"/>
</dbReference>
<comment type="subunit">
    <text evidence="3 7">Homodecamer; pentamer of dimers.</text>
</comment>
<gene>
    <name evidence="7 11" type="primary">panB</name>
    <name evidence="11" type="ORF">C3F09_11335</name>
</gene>
<comment type="caution">
    <text evidence="11">The sequence shown here is derived from an EMBL/GenBank/DDBJ whole genome shotgun (WGS) entry which is preliminary data.</text>
</comment>
<feature type="binding site" evidence="7 10">
    <location>
        <position position="122"/>
    </location>
    <ligand>
        <name>Mg(2+)</name>
        <dbReference type="ChEBI" id="CHEBI:18420"/>
    </ligand>
</feature>
<keyword evidence="7" id="KW-0963">Cytoplasm</keyword>
<feature type="binding site" evidence="7 9">
    <location>
        <begin position="51"/>
        <end position="52"/>
    </location>
    <ligand>
        <name>3-methyl-2-oxobutanoate</name>
        <dbReference type="ChEBI" id="CHEBI:11851"/>
    </ligand>
</feature>
<reference evidence="11 12" key="1">
    <citation type="journal article" date="2018" name="ISME J.">
        <title>A methanotrophic archaeon couples anaerobic oxidation of methane to Fe(III) reduction.</title>
        <authorList>
            <person name="Cai C."/>
            <person name="Leu A.O."/>
            <person name="Xie G.J."/>
            <person name="Guo J."/>
            <person name="Feng Y."/>
            <person name="Zhao J.X."/>
            <person name="Tyson G.W."/>
            <person name="Yuan Z."/>
            <person name="Hu S."/>
        </authorList>
    </citation>
    <scope>NUCLEOTIDE SEQUENCE [LARGE SCALE GENOMIC DNA]</scope>
    <source>
        <strain evidence="11">FeB_12</strain>
    </source>
</reference>